<comment type="caution">
    <text evidence="1">The sequence shown here is derived from an EMBL/GenBank/DDBJ whole genome shotgun (WGS) entry which is preliminary data.</text>
</comment>
<name>A0AAV4V9G1_CAEEX</name>
<organism evidence="1 2">
    <name type="scientific">Caerostris extrusa</name>
    <name type="common">Bark spider</name>
    <name type="synonym">Caerostris bankana</name>
    <dbReference type="NCBI Taxonomy" id="172846"/>
    <lineage>
        <taxon>Eukaryota</taxon>
        <taxon>Metazoa</taxon>
        <taxon>Ecdysozoa</taxon>
        <taxon>Arthropoda</taxon>
        <taxon>Chelicerata</taxon>
        <taxon>Arachnida</taxon>
        <taxon>Araneae</taxon>
        <taxon>Araneomorphae</taxon>
        <taxon>Entelegynae</taxon>
        <taxon>Araneoidea</taxon>
        <taxon>Araneidae</taxon>
        <taxon>Caerostris</taxon>
    </lineage>
</organism>
<reference evidence="1 2" key="1">
    <citation type="submission" date="2021-06" db="EMBL/GenBank/DDBJ databases">
        <title>Caerostris extrusa draft genome.</title>
        <authorList>
            <person name="Kono N."/>
            <person name="Arakawa K."/>
        </authorList>
    </citation>
    <scope>NUCLEOTIDE SEQUENCE [LARGE SCALE GENOMIC DNA]</scope>
</reference>
<evidence type="ECO:0000313" key="1">
    <source>
        <dbReference type="EMBL" id="GIY66539.1"/>
    </source>
</evidence>
<accession>A0AAV4V9G1</accession>
<keyword evidence="2" id="KW-1185">Reference proteome</keyword>
<dbReference type="EMBL" id="BPLR01014130">
    <property type="protein sequence ID" value="GIY66539.1"/>
    <property type="molecule type" value="Genomic_DNA"/>
</dbReference>
<evidence type="ECO:0000313" key="2">
    <source>
        <dbReference type="Proteomes" id="UP001054945"/>
    </source>
</evidence>
<dbReference type="Proteomes" id="UP001054945">
    <property type="component" value="Unassembled WGS sequence"/>
</dbReference>
<dbReference type="AlphaFoldDB" id="A0AAV4V9G1"/>
<protein>
    <submittedName>
        <fullName evidence="1">Uncharacterized protein</fullName>
    </submittedName>
</protein>
<gene>
    <name evidence="1" type="ORF">CEXT_285121</name>
</gene>
<proteinExistence type="predicted"/>
<sequence length="73" mass="8195">MTRPWRQSGPLWLFTGRQGLKRCAKSAIMTSSTVPLAHWLVAGREVALSCQTIDQGWTWQFSGWCCPVTEAVL</sequence>